<evidence type="ECO:0000256" key="3">
    <source>
        <dbReference type="ARBA" id="ARBA00022691"/>
    </source>
</evidence>
<reference evidence="5" key="1">
    <citation type="submission" date="2022-12" db="EMBL/GenBank/DDBJ databases">
        <authorList>
            <person name="Petersen C."/>
        </authorList>
    </citation>
    <scope>NUCLEOTIDE SEQUENCE</scope>
    <source>
        <strain evidence="5">IBT 3081</strain>
    </source>
</reference>
<organism evidence="5 6">
    <name type="scientific">Penicillium concentricum</name>
    <dbReference type="NCBI Taxonomy" id="293559"/>
    <lineage>
        <taxon>Eukaryota</taxon>
        <taxon>Fungi</taxon>
        <taxon>Dikarya</taxon>
        <taxon>Ascomycota</taxon>
        <taxon>Pezizomycotina</taxon>
        <taxon>Eurotiomycetes</taxon>
        <taxon>Eurotiomycetidae</taxon>
        <taxon>Eurotiales</taxon>
        <taxon>Aspergillaceae</taxon>
        <taxon>Penicillium</taxon>
    </lineage>
</organism>
<keyword evidence="6" id="KW-1185">Reference proteome</keyword>
<evidence type="ECO:0000313" key="5">
    <source>
        <dbReference type="EMBL" id="KAJ5384779.1"/>
    </source>
</evidence>
<name>A0A9W9SVZ3_9EURO</name>
<reference evidence="5" key="2">
    <citation type="journal article" date="2023" name="IMA Fungus">
        <title>Comparative genomic study of the Penicillium genus elucidates a diverse pangenome and 15 lateral gene transfer events.</title>
        <authorList>
            <person name="Petersen C."/>
            <person name="Sorensen T."/>
            <person name="Nielsen M.R."/>
            <person name="Sondergaard T.E."/>
            <person name="Sorensen J.L."/>
            <person name="Fitzpatrick D.A."/>
            <person name="Frisvad J.C."/>
            <person name="Nielsen K.L."/>
        </authorList>
    </citation>
    <scope>NUCLEOTIDE SEQUENCE</scope>
    <source>
        <strain evidence="5">IBT 3081</strain>
    </source>
</reference>
<dbReference type="GeneID" id="81459603"/>
<sequence>MFSRWYMVYLSRVDRSPYTKRLQRDEAFKIYHYACIGQIRFLSFNLSSLPFYNKVLDRLRSDTTAGFLDAGCCLGQELRFLANREIPDSQLFDCDIEQVFVDLGYRLFRDRGHLDATFVVGDMAAVSGQDGACHLEGRLGGKINIVFASSLFHLWDYETQVRAAVRLVRLCCSQTGVMITGRQMGGVLAGHHELKGIEDGAMQYRHNIESMKGFWWDVGEATATRWTLEAGFYFAEELEQTKNSPSADSNLRMIWWCATRL</sequence>
<dbReference type="EMBL" id="JAPZBT010000001">
    <property type="protein sequence ID" value="KAJ5384779.1"/>
    <property type="molecule type" value="Genomic_DNA"/>
</dbReference>
<dbReference type="Proteomes" id="UP001147752">
    <property type="component" value="Unassembled WGS sequence"/>
</dbReference>
<evidence type="ECO:0000256" key="2">
    <source>
        <dbReference type="ARBA" id="ARBA00022679"/>
    </source>
</evidence>
<comment type="similarity">
    <text evidence="4">Belongs to the class I-like SAM-binding methyltransferase superfamily.</text>
</comment>
<evidence type="ECO:0008006" key="7">
    <source>
        <dbReference type="Google" id="ProtNLM"/>
    </source>
</evidence>
<dbReference type="GO" id="GO:0016740">
    <property type="term" value="F:transferase activity"/>
    <property type="evidence" value="ECO:0007669"/>
    <property type="project" value="UniProtKB-KW"/>
</dbReference>
<dbReference type="Gene3D" id="3.40.50.150">
    <property type="entry name" value="Vaccinia Virus protein VP39"/>
    <property type="match status" value="1"/>
</dbReference>
<dbReference type="SUPFAM" id="SSF53335">
    <property type="entry name" value="S-adenosyl-L-methionine-dependent methyltransferases"/>
    <property type="match status" value="1"/>
</dbReference>
<dbReference type="InterPro" id="IPR051654">
    <property type="entry name" value="Meroterpenoid_MTases"/>
</dbReference>
<keyword evidence="2" id="KW-0808">Transferase</keyword>
<evidence type="ECO:0000256" key="1">
    <source>
        <dbReference type="ARBA" id="ARBA00005179"/>
    </source>
</evidence>
<comment type="caution">
    <text evidence="5">The sequence shown here is derived from an EMBL/GenBank/DDBJ whole genome shotgun (WGS) entry which is preliminary data.</text>
</comment>
<dbReference type="PANTHER" id="PTHR35897">
    <property type="entry name" value="METHYLTRANSFERASE AUSD"/>
    <property type="match status" value="1"/>
</dbReference>
<dbReference type="OrthoDB" id="2094832at2759"/>
<dbReference type="RefSeq" id="XP_056584555.1">
    <property type="nucleotide sequence ID" value="XM_056720420.1"/>
</dbReference>
<dbReference type="AlphaFoldDB" id="A0A9W9SVZ3"/>
<comment type="pathway">
    <text evidence="1">Secondary metabolite biosynthesis.</text>
</comment>
<protein>
    <recommendedName>
        <fullName evidence="7">Methyltransferase domain-containing protein</fullName>
    </recommendedName>
</protein>
<proteinExistence type="inferred from homology"/>
<keyword evidence="3" id="KW-0949">S-adenosyl-L-methionine</keyword>
<dbReference type="InterPro" id="IPR029063">
    <property type="entry name" value="SAM-dependent_MTases_sf"/>
</dbReference>
<accession>A0A9W9SVZ3</accession>
<evidence type="ECO:0000313" key="6">
    <source>
        <dbReference type="Proteomes" id="UP001147752"/>
    </source>
</evidence>
<evidence type="ECO:0000256" key="4">
    <source>
        <dbReference type="ARBA" id="ARBA00038314"/>
    </source>
</evidence>
<dbReference type="PANTHER" id="PTHR35897:SF1">
    <property type="entry name" value="METHYLTRANSFERASE AUSD"/>
    <property type="match status" value="1"/>
</dbReference>
<gene>
    <name evidence="5" type="ORF">N7517_002690</name>
</gene>